<dbReference type="RefSeq" id="WP_345199102.1">
    <property type="nucleotide sequence ID" value="NZ_BAABFL010000477.1"/>
</dbReference>
<proteinExistence type="predicted"/>
<accession>A0ABP8VAH2</accession>
<evidence type="ECO:0000313" key="2">
    <source>
        <dbReference type="EMBL" id="GAA4652519.1"/>
    </source>
</evidence>
<keyword evidence="3" id="KW-1185">Reference proteome</keyword>
<evidence type="ECO:0000256" key="1">
    <source>
        <dbReference type="SAM" id="MobiDB-lite"/>
    </source>
</evidence>
<feature type="compositionally biased region" description="Basic and acidic residues" evidence="1">
    <location>
        <begin position="28"/>
        <end position="41"/>
    </location>
</feature>
<name>A0ABP8VAH2_9GAMM</name>
<protein>
    <recommendedName>
        <fullName evidence="4">Terminase small subunit</fullName>
    </recommendedName>
</protein>
<gene>
    <name evidence="2" type="ORF">GCM10023116_48030</name>
</gene>
<reference evidence="3" key="1">
    <citation type="journal article" date="2019" name="Int. J. Syst. Evol. Microbiol.">
        <title>The Global Catalogue of Microorganisms (GCM) 10K type strain sequencing project: providing services to taxonomists for standard genome sequencing and annotation.</title>
        <authorList>
            <consortium name="The Broad Institute Genomics Platform"/>
            <consortium name="The Broad Institute Genome Sequencing Center for Infectious Disease"/>
            <person name="Wu L."/>
            <person name="Ma J."/>
        </authorList>
    </citation>
    <scope>NUCLEOTIDE SEQUENCE [LARGE SCALE GENOMIC DNA]</scope>
    <source>
        <strain evidence="3">JCM 17805</strain>
    </source>
</reference>
<dbReference type="EMBL" id="BAABFL010000477">
    <property type="protein sequence ID" value="GAA4652519.1"/>
    <property type="molecule type" value="Genomic_DNA"/>
</dbReference>
<sequence length="156" mass="17715">MTARDKDVRAPEEGTPHLKPGMTFAEMESQKGRIANGERRSAVAQHKTARKDADPRPAKPGDAAITQGVDARDIARLRTRLYNIVTEQTERALEVMEGKRSWNQQQVNLYRALLNKCVPDLKHTLNEVRHNDATKLTREELEKIIHEDDRDDTPPG</sequence>
<evidence type="ECO:0008006" key="4">
    <source>
        <dbReference type="Google" id="ProtNLM"/>
    </source>
</evidence>
<feature type="region of interest" description="Disordered" evidence="1">
    <location>
        <begin position="1"/>
        <end position="65"/>
    </location>
</feature>
<dbReference type="Proteomes" id="UP001500604">
    <property type="component" value="Unassembled WGS sequence"/>
</dbReference>
<organism evidence="2 3">
    <name type="scientific">Kistimonas scapharcae</name>
    <dbReference type="NCBI Taxonomy" id="1036133"/>
    <lineage>
        <taxon>Bacteria</taxon>
        <taxon>Pseudomonadati</taxon>
        <taxon>Pseudomonadota</taxon>
        <taxon>Gammaproteobacteria</taxon>
        <taxon>Oceanospirillales</taxon>
        <taxon>Endozoicomonadaceae</taxon>
        <taxon>Kistimonas</taxon>
    </lineage>
</organism>
<feature type="compositionally biased region" description="Basic and acidic residues" evidence="1">
    <location>
        <begin position="50"/>
        <end position="59"/>
    </location>
</feature>
<comment type="caution">
    <text evidence="2">The sequence shown here is derived from an EMBL/GenBank/DDBJ whole genome shotgun (WGS) entry which is preliminary data.</text>
</comment>
<feature type="compositionally biased region" description="Basic and acidic residues" evidence="1">
    <location>
        <begin position="1"/>
        <end position="16"/>
    </location>
</feature>
<evidence type="ECO:0000313" key="3">
    <source>
        <dbReference type="Proteomes" id="UP001500604"/>
    </source>
</evidence>